<comment type="caution">
    <text evidence="2">The sequence shown here is derived from an EMBL/GenBank/DDBJ whole genome shotgun (WGS) entry which is preliminary data.</text>
</comment>
<accession>A0AAV2YPG9</accession>
<evidence type="ECO:0000313" key="2">
    <source>
        <dbReference type="EMBL" id="DAZ95157.1"/>
    </source>
</evidence>
<sequence length="97" mass="11151">RKQQRSSKKKKATTEMRQEPDENEATGTCASETNSASDPHFLPVNAAKLTQSLIRLSDEQRQVLEKELNRTDEDPLLVLRFNPNWQVKLPSVQFVTR</sequence>
<feature type="compositionally biased region" description="Polar residues" evidence="1">
    <location>
        <begin position="25"/>
        <end position="37"/>
    </location>
</feature>
<feature type="compositionally biased region" description="Basic residues" evidence="1">
    <location>
        <begin position="1"/>
        <end position="11"/>
    </location>
</feature>
<keyword evidence="3" id="KW-1185">Reference proteome</keyword>
<protein>
    <submittedName>
        <fullName evidence="2">Uncharacterized protein</fullName>
    </submittedName>
</protein>
<organism evidence="2 3">
    <name type="scientific">Lagenidium giganteum</name>
    <dbReference type="NCBI Taxonomy" id="4803"/>
    <lineage>
        <taxon>Eukaryota</taxon>
        <taxon>Sar</taxon>
        <taxon>Stramenopiles</taxon>
        <taxon>Oomycota</taxon>
        <taxon>Peronosporomycetes</taxon>
        <taxon>Pythiales</taxon>
        <taxon>Pythiaceae</taxon>
    </lineage>
</organism>
<dbReference type="Proteomes" id="UP001146120">
    <property type="component" value="Unassembled WGS sequence"/>
</dbReference>
<name>A0AAV2YPG9_9STRA</name>
<dbReference type="EMBL" id="DAKRPA010000216">
    <property type="protein sequence ID" value="DAZ95157.1"/>
    <property type="molecule type" value="Genomic_DNA"/>
</dbReference>
<reference evidence="2" key="1">
    <citation type="submission" date="2022-11" db="EMBL/GenBank/DDBJ databases">
        <authorList>
            <person name="Morgan W.R."/>
            <person name="Tartar A."/>
        </authorList>
    </citation>
    <scope>NUCLEOTIDE SEQUENCE</scope>
    <source>
        <strain evidence="2">ARSEF 373</strain>
    </source>
</reference>
<proteinExistence type="predicted"/>
<gene>
    <name evidence="2" type="ORF">N0F65_009866</name>
</gene>
<evidence type="ECO:0000256" key="1">
    <source>
        <dbReference type="SAM" id="MobiDB-lite"/>
    </source>
</evidence>
<evidence type="ECO:0000313" key="3">
    <source>
        <dbReference type="Proteomes" id="UP001146120"/>
    </source>
</evidence>
<reference evidence="2" key="2">
    <citation type="journal article" date="2023" name="Microbiol Resour">
        <title>Decontamination and Annotation of the Draft Genome Sequence of the Oomycete Lagenidium giganteum ARSEF 373.</title>
        <authorList>
            <person name="Morgan W.R."/>
            <person name="Tartar A."/>
        </authorList>
    </citation>
    <scope>NUCLEOTIDE SEQUENCE</scope>
    <source>
        <strain evidence="2">ARSEF 373</strain>
    </source>
</reference>
<dbReference type="AlphaFoldDB" id="A0AAV2YPG9"/>
<feature type="region of interest" description="Disordered" evidence="1">
    <location>
        <begin position="1"/>
        <end position="40"/>
    </location>
</feature>
<feature type="non-terminal residue" evidence="2">
    <location>
        <position position="1"/>
    </location>
</feature>